<dbReference type="Gene3D" id="3.30.2410.10">
    <property type="entry name" value="Hect, E3 ligase catalytic domain"/>
    <property type="match status" value="1"/>
</dbReference>
<dbReference type="AlphaFoldDB" id="A0AAD5LPC1"/>
<evidence type="ECO:0000259" key="9">
    <source>
        <dbReference type="PROSITE" id="PS50237"/>
    </source>
</evidence>
<evidence type="ECO:0000256" key="2">
    <source>
        <dbReference type="ARBA" id="ARBA00004906"/>
    </source>
</evidence>
<keyword evidence="4" id="KW-0808">Transferase</keyword>
<organism evidence="10 11">
    <name type="scientific">Pythium insidiosum</name>
    <name type="common">Pythiosis disease agent</name>
    <dbReference type="NCBI Taxonomy" id="114742"/>
    <lineage>
        <taxon>Eukaryota</taxon>
        <taxon>Sar</taxon>
        <taxon>Stramenopiles</taxon>
        <taxon>Oomycota</taxon>
        <taxon>Peronosporomycetes</taxon>
        <taxon>Pythiales</taxon>
        <taxon>Pythiaceae</taxon>
        <taxon>Pythium</taxon>
    </lineage>
</organism>
<keyword evidence="8" id="KW-0812">Transmembrane</keyword>
<evidence type="ECO:0000256" key="6">
    <source>
        <dbReference type="PROSITE-ProRule" id="PRU00104"/>
    </source>
</evidence>
<dbReference type="GO" id="GO:0061630">
    <property type="term" value="F:ubiquitin protein ligase activity"/>
    <property type="evidence" value="ECO:0007669"/>
    <property type="project" value="UniProtKB-EC"/>
</dbReference>
<proteinExistence type="predicted"/>
<feature type="compositionally biased region" description="Polar residues" evidence="7">
    <location>
        <begin position="88"/>
        <end position="97"/>
    </location>
</feature>
<dbReference type="PANTHER" id="PTHR11254:SF440">
    <property type="entry name" value="E3 UBIQUITIN-PROTEIN LIGASE NEDD-4"/>
    <property type="match status" value="1"/>
</dbReference>
<dbReference type="GO" id="GO:0005737">
    <property type="term" value="C:cytoplasm"/>
    <property type="evidence" value="ECO:0007669"/>
    <property type="project" value="TreeGrafter"/>
</dbReference>
<evidence type="ECO:0000256" key="4">
    <source>
        <dbReference type="ARBA" id="ARBA00022679"/>
    </source>
</evidence>
<evidence type="ECO:0000256" key="5">
    <source>
        <dbReference type="ARBA" id="ARBA00022786"/>
    </source>
</evidence>
<evidence type="ECO:0000256" key="3">
    <source>
        <dbReference type="ARBA" id="ARBA00012485"/>
    </source>
</evidence>
<gene>
    <name evidence="10" type="ORF">P43SY_006422</name>
</gene>
<keyword evidence="8" id="KW-0472">Membrane</keyword>
<reference evidence="10" key="1">
    <citation type="submission" date="2021-12" db="EMBL/GenBank/DDBJ databases">
        <title>Prjna785345.</title>
        <authorList>
            <person name="Rujirawat T."/>
            <person name="Krajaejun T."/>
        </authorList>
    </citation>
    <scope>NUCLEOTIDE SEQUENCE</scope>
    <source>
        <strain evidence="10">Pi057C3</strain>
    </source>
</reference>
<protein>
    <recommendedName>
        <fullName evidence="3">HECT-type E3 ubiquitin transferase</fullName>
        <ecNumber evidence="3">2.3.2.26</ecNumber>
    </recommendedName>
</protein>
<comment type="pathway">
    <text evidence="2">Protein modification; protein ubiquitination.</text>
</comment>
<dbReference type="InterPro" id="IPR035983">
    <property type="entry name" value="Hect_E3_ubiquitin_ligase"/>
</dbReference>
<accession>A0AAD5LPC1</accession>
<sequence length="740" mass="82716">MAVALPSMRLRQRRSGATDRERRMCEAHCRVLHRRLVQCAPGGIATCGECLAGFIGASFGNQHCRRPGEERRYREDALRHYPTDDMESSNATDNSDMSFPPPPLLLPRRDVDSGDGDGDERRRTGGRVLSMNAIAIIVLGSVLALLLAAVARRTWREWREQRRRRRLQRQGLHRAFAASASTCAGDVGVNCVCAACLHASASSDPTCALCGSELTGAMAVDVSTQANEGGAWFAALETPRPALESDGSQRPGSRRRGLCALDAARERLELKRCVGSDGRVRWIRVDARDVLARKQLRGTFVTARDVASAAVTPLSCSSFIARAEPTSGRAWRPAQDVVLPASQFKPSVKRLLRTSRLPFPLKLQWFLRESLRLSDEQGDCNYTIHIHREHLLKQSMQLFLTAPPLSLRRHLRVDFMAEPGQDGGGILREWLQLVCHELFAESLGLFVQTSTSAEPRYWINRNAARTCRSHLEMFNFAGRLVGKALLDGFVLTARLALPLLKHLLGVPLSLRDLQSVDEQLYASVSFVLEHEDVEELALTFAIAGHELEPSGATLAVTAANRHRYVDRLMQFYLFESVDTELRSMLDGLRSVLPDTMLHVFDPLELDLVLSGRDDIDVADWRQHCSVRLVGRDELNEQRVVSWFWETMSTWPQRDRRRLLQYVTGSSGVPVEGFAGLTGADGLLQPFTLQLIEPLCGASTVLPYACTCMNRLDLPMYETKDELQQKLRLLIDIDVTGFNRQ</sequence>
<name>A0AAD5LPC1_PYTIN</name>
<feature type="active site" description="Glycyl thioester intermediate" evidence="6">
    <location>
        <position position="707"/>
    </location>
</feature>
<dbReference type="EC" id="2.3.2.26" evidence="3"/>
<dbReference type="Gene3D" id="3.30.2160.10">
    <property type="entry name" value="Hect, E3 ligase catalytic domain"/>
    <property type="match status" value="1"/>
</dbReference>
<dbReference type="PROSITE" id="PS50237">
    <property type="entry name" value="HECT"/>
    <property type="match status" value="1"/>
</dbReference>
<dbReference type="Gene3D" id="3.90.1750.10">
    <property type="entry name" value="Hect, E3 ligase catalytic domains"/>
    <property type="match status" value="1"/>
</dbReference>
<evidence type="ECO:0000313" key="10">
    <source>
        <dbReference type="EMBL" id="KAJ0408492.1"/>
    </source>
</evidence>
<evidence type="ECO:0000313" key="11">
    <source>
        <dbReference type="Proteomes" id="UP001209570"/>
    </source>
</evidence>
<keyword evidence="5 6" id="KW-0833">Ubl conjugation pathway</keyword>
<keyword evidence="8" id="KW-1133">Transmembrane helix</keyword>
<comment type="caution">
    <text evidence="10">The sequence shown here is derived from an EMBL/GenBank/DDBJ whole genome shotgun (WGS) entry which is preliminary data.</text>
</comment>
<dbReference type="SMART" id="SM00119">
    <property type="entry name" value="HECTc"/>
    <property type="match status" value="1"/>
</dbReference>
<feature type="transmembrane region" description="Helical" evidence="8">
    <location>
        <begin position="129"/>
        <end position="150"/>
    </location>
</feature>
<dbReference type="InterPro" id="IPR050409">
    <property type="entry name" value="E3_ubiq-protein_ligase"/>
</dbReference>
<dbReference type="GO" id="GO:0016567">
    <property type="term" value="P:protein ubiquitination"/>
    <property type="evidence" value="ECO:0007669"/>
    <property type="project" value="TreeGrafter"/>
</dbReference>
<dbReference type="EMBL" id="JAKCXM010000011">
    <property type="protein sequence ID" value="KAJ0408492.1"/>
    <property type="molecule type" value="Genomic_DNA"/>
</dbReference>
<evidence type="ECO:0000256" key="8">
    <source>
        <dbReference type="SAM" id="Phobius"/>
    </source>
</evidence>
<dbReference type="PANTHER" id="PTHR11254">
    <property type="entry name" value="HECT DOMAIN UBIQUITIN-PROTEIN LIGASE"/>
    <property type="match status" value="1"/>
</dbReference>
<dbReference type="GO" id="GO:0006511">
    <property type="term" value="P:ubiquitin-dependent protein catabolic process"/>
    <property type="evidence" value="ECO:0007669"/>
    <property type="project" value="TreeGrafter"/>
</dbReference>
<comment type="catalytic activity">
    <reaction evidence="1">
        <text>S-ubiquitinyl-[E2 ubiquitin-conjugating enzyme]-L-cysteine + [acceptor protein]-L-lysine = [E2 ubiquitin-conjugating enzyme]-L-cysteine + N(6)-ubiquitinyl-[acceptor protein]-L-lysine.</text>
        <dbReference type="EC" id="2.3.2.26"/>
    </reaction>
</comment>
<dbReference type="InterPro" id="IPR000569">
    <property type="entry name" value="HECT_dom"/>
</dbReference>
<feature type="region of interest" description="Disordered" evidence="7">
    <location>
        <begin position="79"/>
        <end position="124"/>
    </location>
</feature>
<evidence type="ECO:0000256" key="7">
    <source>
        <dbReference type="SAM" id="MobiDB-lite"/>
    </source>
</evidence>
<feature type="domain" description="HECT" evidence="9">
    <location>
        <begin position="403"/>
        <end position="740"/>
    </location>
</feature>
<dbReference type="Proteomes" id="UP001209570">
    <property type="component" value="Unassembled WGS sequence"/>
</dbReference>
<evidence type="ECO:0000256" key="1">
    <source>
        <dbReference type="ARBA" id="ARBA00000885"/>
    </source>
</evidence>
<keyword evidence="11" id="KW-1185">Reference proteome</keyword>
<dbReference type="FunFam" id="3.30.2410.10:FF:000009">
    <property type="entry name" value="Probable E3 ubiquitin-protein ligase HECTD2"/>
    <property type="match status" value="1"/>
</dbReference>
<dbReference type="Pfam" id="PF00632">
    <property type="entry name" value="HECT"/>
    <property type="match status" value="1"/>
</dbReference>
<dbReference type="SUPFAM" id="SSF56204">
    <property type="entry name" value="Hect, E3 ligase catalytic domain"/>
    <property type="match status" value="1"/>
</dbReference>